<dbReference type="OrthoDB" id="7057833at2"/>
<dbReference type="InterPro" id="IPR016181">
    <property type="entry name" value="Acyl_CoA_acyltransferase"/>
</dbReference>
<dbReference type="Pfam" id="PF13508">
    <property type="entry name" value="Acetyltransf_7"/>
    <property type="match status" value="1"/>
</dbReference>
<dbReference type="PANTHER" id="PTHR42791:SF1">
    <property type="entry name" value="N-ACETYLTRANSFERASE DOMAIN-CONTAINING PROTEIN"/>
    <property type="match status" value="1"/>
</dbReference>
<dbReference type="EMBL" id="LT598496">
    <property type="protein sequence ID" value="SBV24771.1"/>
    <property type="molecule type" value="Genomic_DNA"/>
</dbReference>
<dbReference type="Gene3D" id="3.40.630.30">
    <property type="match status" value="1"/>
</dbReference>
<evidence type="ECO:0000313" key="3">
    <source>
        <dbReference type="Proteomes" id="UP000199393"/>
    </source>
</evidence>
<dbReference type="PANTHER" id="PTHR42791">
    <property type="entry name" value="GNAT FAMILY ACETYLTRANSFERASE"/>
    <property type="match status" value="1"/>
</dbReference>
<sequence>MQAAPRIRPGHWTDKEPVAALIAEALDTQPVGAWLVPEPSQRRRVLADVLAIWIEHAMFFGDIYLTDDRTAAAVGFHRYRPIPLPANYGIRLPDAAGAYTDRFSLLDQLLAVQQPSEPHYHLAFLAVAPSTQGTGRGTALLEHHRSRVDRIGLPSYATPTEGASRLYTRYGYTPRRVITLPDGPTIHPMRRNPSAVDSAWPIDAAGSASDAGSRRRIT</sequence>
<proteinExistence type="predicted"/>
<dbReference type="RefSeq" id="WP_091587633.1">
    <property type="nucleotide sequence ID" value="NZ_JBHRWG010000002.1"/>
</dbReference>
<evidence type="ECO:0000313" key="2">
    <source>
        <dbReference type="EMBL" id="SBV24771.1"/>
    </source>
</evidence>
<keyword evidence="2" id="KW-0808">Transferase</keyword>
<dbReference type="SUPFAM" id="SSF55729">
    <property type="entry name" value="Acyl-CoA N-acyltransferases (Nat)"/>
    <property type="match status" value="1"/>
</dbReference>
<gene>
    <name evidence="2" type="ORF">GA0070620_0212</name>
</gene>
<evidence type="ECO:0000259" key="1">
    <source>
        <dbReference type="PROSITE" id="PS51186"/>
    </source>
</evidence>
<dbReference type="Proteomes" id="UP000199393">
    <property type="component" value="Chromosome I"/>
</dbReference>
<organism evidence="2 3">
    <name type="scientific">Micromonospora krabiensis</name>
    <dbReference type="NCBI Taxonomy" id="307121"/>
    <lineage>
        <taxon>Bacteria</taxon>
        <taxon>Bacillati</taxon>
        <taxon>Actinomycetota</taxon>
        <taxon>Actinomycetes</taxon>
        <taxon>Micromonosporales</taxon>
        <taxon>Micromonosporaceae</taxon>
        <taxon>Micromonospora</taxon>
    </lineage>
</organism>
<accession>A0A1C3MWR8</accession>
<dbReference type="InterPro" id="IPR052523">
    <property type="entry name" value="Trichothecene_AcTrans"/>
</dbReference>
<protein>
    <submittedName>
        <fullName evidence="2">Acetyltransferase (GNAT) family protein</fullName>
    </submittedName>
</protein>
<dbReference type="PROSITE" id="PS51186">
    <property type="entry name" value="GNAT"/>
    <property type="match status" value="1"/>
</dbReference>
<name>A0A1C3MWR8_9ACTN</name>
<dbReference type="InterPro" id="IPR000182">
    <property type="entry name" value="GNAT_dom"/>
</dbReference>
<keyword evidence="3" id="KW-1185">Reference proteome</keyword>
<dbReference type="AlphaFoldDB" id="A0A1C3MWR8"/>
<dbReference type="STRING" id="307121.GA0070620_0212"/>
<reference evidence="3" key="1">
    <citation type="submission" date="2016-06" db="EMBL/GenBank/DDBJ databases">
        <authorList>
            <person name="Varghese N."/>
        </authorList>
    </citation>
    <scope>NUCLEOTIDE SEQUENCE [LARGE SCALE GENOMIC DNA]</scope>
    <source>
        <strain evidence="3">DSM 45344</strain>
    </source>
</reference>
<feature type="domain" description="N-acetyltransferase" evidence="1">
    <location>
        <begin position="5"/>
        <end position="203"/>
    </location>
</feature>
<dbReference type="GO" id="GO:0016747">
    <property type="term" value="F:acyltransferase activity, transferring groups other than amino-acyl groups"/>
    <property type="evidence" value="ECO:0007669"/>
    <property type="project" value="InterPro"/>
</dbReference>